<protein>
    <submittedName>
        <fullName evidence="5">Serine/threonine-protein kinase HipA</fullName>
        <ecNumber evidence="5">2.7.11.1</ecNumber>
    </submittedName>
</protein>
<keyword evidence="6" id="KW-1185">Reference proteome</keyword>
<proteinExistence type="inferred from homology"/>
<name>A0ABV2LVA1_9FLAO</name>
<evidence type="ECO:0000313" key="5">
    <source>
        <dbReference type="EMBL" id="MET3732492.1"/>
    </source>
</evidence>
<sequence length="329" mass="37608">MKFELNYCPGSLKENFSTYSPNVLKKMFDGRKVNPILNYTSPADRKDKNSFNQNQTHISISGFQEKYSLILEGNELRLTNENESGQYILKPLSDLPKNSEFAPANEHLTMQIGKQIFKIETAENALVFFKDGSPAYLTKRFDYDVAGDKLAVEDFASLLGKSPAKDGEQYKYEGNYLQLFDALKKYVPAWKVEAPKLFTLVVFNYLFSNGDAHLKNFSLIETKQGDFKLSPAYDLLNTKIHIEDSDFALKEGLLPKPISKGKVIDQLLVLGEKAGMTNKSILKVIQNLSTKEDKVKDLINKSYLPEKLKRNYLQSYQRRLKRLNMNIIN</sequence>
<dbReference type="RefSeq" id="WP_354509756.1">
    <property type="nucleotide sequence ID" value="NZ_JBEPMO010000013.1"/>
</dbReference>
<keyword evidence="3 5" id="KW-0418">Kinase</keyword>
<comment type="caution">
    <text evidence="5">The sequence shown here is derived from an EMBL/GenBank/DDBJ whole genome shotgun (WGS) entry which is preliminary data.</text>
</comment>
<gene>
    <name evidence="5" type="ORF">ABID46_002081</name>
</gene>
<accession>A0ABV2LVA1</accession>
<keyword evidence="2 5" id="KW-0808">Transferase</keyword>
<dbReference type="Pfam" id="PF07804">
    <property type="entry name" value="HipA_C"/>
    <property type="match status" value="1"/>
</dbReference>
<evidence type="ECO:0000256" key="3">
    <source>
        <dbReference type="ARBA" id="ARBA00022777"/>
    </source>
</evidence>
<dbReference type="Proteomes" id="UP001549146">
    <property type="component" value="Unassembled WGS sequence"/>
</dbReference>
<evidence type="ECO:0000256" key="2">
    <source>
        <dbReference type="ARBA" id="ARBA00022679"/>
    </source>
</evidence>
<evidence type="ECO:0000259" key="4">
    <source>
        <dbReference type="Pfam" id="PF07804"/>
    </source>
</evidence>
<organism evidence="5 6">
    <name type="scientific">Moheibacter stercoris</name>
    <dbReference type="NCBI Taxonomy" id="1628251"/>
    <lineage>
        <taxon>Bacteria</taxon>
        <taxon>Pseudomonadati</taxon>
        <taxon>Bacteroidota</taxon>
        <taxon>Flavobacteriia</taxon>
        <taxon>Flavobacteriales</taxon>
        <taxon>Weeksellaceae</taxon>
        <taxon>Moheibacter</taxon>
    </lineage>
</organism>
<evidence type="ECO:0000256" key="1">
    <source>
        <dbReference type="ARBA" id="ARBA00010164"/>
    </source>
</evidence>
<dbReference type="PANTHER" id="PTHR37419">
    <property type="entry name" value="SERINE/THREONINE-PROTEIN KINASE TOXIN HIPA"/>
    <property type="match status" value="1"/>
</dbReference>
<dbReference type="InterPro" id="IPR012893">
    <property type="entry name" value="HipA-like_C"/>
</dbReference>
<comment type="similarity">
    <text evidence="1">Belongs to the HipA Ser/Thr kinase family.</text>
</comment>
<feature type="domain" description="HipA-like C-terminal" evidence="4">
    <location>
        <begin position="58"/>
        <end position="249"/>
    </location>
</feature>
<reference evidence="5 6" key="1">
    <citation type="submission" date="2024-06" db="EMBL/GenBank/DDBJ databases">
        <title>Genomic Encyclopedia of Type Strains, Phase IV (KMG-IV): sequencing the most valuable type-strain genomes for metagenomic binning, comparative biology and taxonomic classification.</title>
        <authorList>
            <person name="Goeker M."/>
        </authorList>
    </citation>
    <scope>NUCLEOTIDE SEQUENCE [LARGE SCALE GENOMIC DNA]</scope>
    <source>
        <strain evidence="5 6">DSM 29388</strain>
    </source>
</reference>
<dbReference type="InterPro" id="IPR052028">
    <property type="entry name" value="HipA_Ser/Thr_kinase"/>
</dbReference>
<dbReference type="PANTHER" id="PTHR37419:SF1">
    <property type="entry name" value="SERINE_THREONINE-PROTEIN KINASE TOXIN HIPA"/>
    <property type="match status" value="1"/>
</dbReference>
<dbReference type="EC" id="2.7.11.1" evidence="5"/>
<dbReference type="EMBL" id="JBEPMO010000013">
    <property type="protein sequence ID" value="MET3732492.1"/>
    <property type="molecule type" value="Genomic_DNA"/>
</dbReference>
<dbReference type="Gene3D" id="1.10.1070.20">
    <property type="match status" value="1"/>
</dbReference>
<dbReference type="GO" id="GO:0004674">
    <property type="term" value="F:protein serine/threonine kinase activity"/>
    <property type="evidence" value="ECO:0007669"/>
    <property type="project" value="UniProtKB-EC"/>
</dbReference>
<evidence type="ECO:0000313" key="6">
    <source>
        <dbReference type="Proteomes" id="UP001549146"/>
    </source>
</evidence>